<dbReference type="Proteomes" id="UP000033699">
    <property type="component" value="Unassembled WGS sequence"/>
</dbReference>
<proteinExistence type="predicted"/>
<keyword evidence="2" id="KW-0812">Transmembrane</keyword>
<keyword evidence="2" id="KW-0472">Membrane</keyword>
<organism evidence="3 4">
    <name type="scientific">Streptomyces rubellomurinus (strain ATCC 31215)</name>
    <dbReference type="NCBI Taxonomy" id="359131"/>
    <lineage>
        <taxon>Bacteria</taxon>
        <taxon>Bacillati</taxon>
        <taxon>Actinomycetota</taxon>
        <taxon>Actinomycetes</taxon>
        <taxon>Kitasatosporales</taxon>
        <taxon>Streptomycetaceae</taxon>
        <taxon>Streptomyces</taxon>
    </lineage>
</organism>
<feature type="transmembrane region" description="Helical" evidence="2">
    <location>
        <begin position="73"/>
        <end position="93"/>
    </location>
</feature>
<keyword evidence="2" id="KW-1133">Transmembrane helix</keyword>
<feature type="non-terminal residue" evidence="3">
    <location>
        <position position="132"/>
    </location>
</feature>
<gene>
    <name evidence="3" type="ORF">VM95_24795</name>
</gene>
<protein>
    <submittedName>
        <fullName evidence="3">Uncharacterized protein</fullName>
    </submittedName>
</protein>
<dbReference type="AlphaFoldDB" id="A0A0F2T9G2"/>
<reference evidence="3 4" key="1">
    <citation type="submission" date="2015-02" db="EMBL/GenBank/DDBJ databases">
        <authorList>
            <person name="Ju K.-S."/>
            <person name="Doroghazi J.R."/>
            <person name="Metcalf W."/>
        </authorList>
    </citation>
    <scope>NUCLEOTIDE SEQUENCE [LARGE SCALE GENOMIC DNA]</scope>
    <source>
        <strain evidence="3 4">ATCC 31215</strain>
    </source>
</reference>
<keyword evidence="4" id="KW-1185">Reference proteome</keyword>
<feature type="region of interest" description="Disordered" evidence="1">
    <location>
        <begin position="99"/>
        <end position="132"/>
    </location>
</feature>
<name>A0A0F2T9G2_STRR3</name>
<accession>A0A0F2T9G2</accession>
<evidence type="ECO:0000313" key="4">
    <source>
        <dbReference type="Proteomes" id="UP000033699"/>
    </source>
</evidence>
<comment type="caution">
    <text evidence="3">The sequence shown here is derived from an EMBL/GenBank/DDBJ whole genome shotgun (WGS) entry which is preliminary data.</text>
</comment>
<evidence type="ECO:0000313" key="3">
    <source>
        <dbReference type="EMBL" id="KJS59869.1"/>
    </source>
</evidence>
<dbReference type="EMBL" id="JZKH01000057">
    <property type="protein sequence ID" value="KJS59869.1"/>
    <property type="molecule type" value="Genomic_DNA"/>
</dbReference>
<sequence>MTTHLDHAWPIAERAPAETFAHGDETAGAPTVELPAVAEPVVAEPVVAEPAEPAPPPVFVDESGRRQRRMRRLGAVAAVPAGGYLVLLASTLLGGPTVNAPFLPLPQPAAPSAPAPAAAPSDAPSAAPEAAA</sequence>
<evidence type="ECO:0000256" key="1">
    <source>
        <dbReference type="SAM" id="MobiDB-lite"/>
    </source>
</evidence>
<feature type="compositionally biased region" description="Low complexity" evidence="1">
    <location>
        <begin position="115"/>
        <end position="132"/>
    </location>
</feature>
<evidence type="ECO:0000256" key="2">
    <source>
        <dbReference type="SAM" id="Phobius"/>
    </source>
</evidence>
<feature type="compositionally biased region" description="Pro residues" evidence="1">
    <location>
        <begin position="103"/>
        <end position="114"/>
    </location>
</feature>